<evidence type="ECO:0000259" key="2">
    <source>
        <dbReference type="Pfam" id="PF04069"/>
    </source>
</evidence>
<feature type="domain" description="ABC-type glycine betaine transport system substrate-binding" evidence="2">
    <location>
        <begin position="30"/>
        <end position="298"/>
    </location>
</feature>
<comment type="caution">
    <text evidence="3">The sequence shown here is derived from an EMBL/GenBank/DDBJ whole genome shotgun (WGS) entry which is preliminary data.</text>
</comment>
<dbReference type="Gene3D" id="3.10.105.10">
    <property type="entry name" value="Dipeptide-binding Protein, Domain 3"/>
    <property type="match status" value="2"/>
</dbReference>
<evidence type="ECO:0000256" key="1">
    <source>
        <dbReference type="SAM" id="SignalP"/>
    </source>
</evidence>
<organism evidence="3 4">
    <name type="scientific">Marispirochaeta aestuarii</name>
    <dbReference type="NCBI Taxonomy" id="1963862"/>
    <lineage>
        <taxon>Bacteria</taxon>
        <taxon>Pseudomonadati</taxon>
        <taxon>Spirochaetota</taxon>
        <taxon>Spirochaetia</taxon>
        <taxon>Spirochaetales</taxon>
        <taxon>Spirochaetaceae</taxon>
        <taxon>Marispirochaeta</taxon>
    </lineage>
</organism>
<dbReference type="GO" id="GO:0022857">
    <property type="term" value="F:transmembrane transporter activity"/>
    <property type="evidence" value="ECO:0007669"/>
    <property type="project" value="InterPro"/>
</dbReference>
<name>A0A1Y1RVR2_9SPIO</name>
<dbReference type="InterPro" id="IPR007210">
    <property type="entry name" value="ABC_Gly_betaine_transp_sub-bd"/>
</dbReference>
<dbReference type="STRING" id="1963862.B4O97_13730"/>
<feature type="signal peptide" evidence="1">
    <location>
        <begin position="1"/>
        <end position="20"/>
    </location>
</feature>
<feature type="chain" id="PRO_5012598399" description="ABC-type glycine betaine transport system substrate-binding domain-containing protein" evidence="1">
    <location>
        <begin position="21"/>
        <end position="322"/>
    </location>
</feature>
<accession>A0A1Y1RVR2</accession>
<reference evidence="3 4" key="1">
    <citation type="submission" date="2017-03" db="EMBL/GenBank/DDBJ databases">
        <title>Draft Genome sequence of Marispirochaeta sp. strain JC444.</title>
        <authorList>
            <person name="Shivani Y."/>
            <person name="Subhash Y."/>
            <person name="Sasikala C."/>
            <person name="Ramana C."/>
        </authorList>
    </citation>
    <scope>NUCLEOTIDE SEQUENCE [LARGE SCALE GENOMIC DNA]</scope>
    <source>
        <strain evidence="3 4">JC444</strain>
    </source>
</reference>
<dbReference type="Proteomes" id="UP000192343">
    <property type="component" value="Unassembled WGS sequence"/>
</dbReference>
<proteinExistence type="predicted"/>
<dbReference type="SUPFAM" id="SSF53850">
    <property type="entry name" value="Periplasmic binding protein-like II"/>
    <property type="match status" value="1"/>
</dbReference>
<dbReference type="GO" id="GO:0043190">
    <property type="term" value="C:ATP-binding cassette (ABC) transporter complex"/>
    <property type="evidence" value="ECO:0007669"/>
    <property type="project" value="InterPro"/>
</dbReference>
<evidence type="ECO:0000313" key="4">
    <source>
        <dbReference type="Proteomes" id="UP000192343"/>
    </source>
</evidence>
<dbReference type="OrthoDB" id="9801163at2"/>
<sequence length="322" mass="35902">MRKVVLVLLAALCLGGYIFAEGGQEGGAQEIVFADLTWDSVMVHNRIVAYIIENGLENEYTADFVPGGTVPSVTGLANGDIDIDMESWHSNWLDVYEKHMASGDILDLGKNLPDGPQGWYVPRYVIEGDPSRGIEPMAPDLETSEDLPRYWELFQDPEDPNKGLIYLGISGWAVTDSNEKYFEKQGLGEYFNKAIPGSDAAVAATMDSAYRRGEAWVGYWWEPTAIMGRLDMYMLPDTRLPPADINILVNKDLPQRAPDVVEILKKYSTTVAMNNEFLAAKEKQNLDNEGAAIWFLKNREDVWTQWVDAEVASRVKAALAAE</sequence>
<dbReference type="AlphaFoldDB" id="A0A1Y1RVR2"/>
<evidence type="ECO:0000313" key="3">
    <source>
        <dbReference type="EMBL" id="ORC34135.1"/>
    </source>
</evidence>
<gene>
    <name evidence="3" type="ORF">B4O97_13730</name>
</gene>
<dbReference type="Gene3D" id="3.40.190.100">
    <property type="entry name" value="Glycine betaine-binding periplasmic protein, domain 2"/>
    <property type="match status" value="1"/>
</dbReference>
<protein>
    <recommendedName>
        <fullName evidence="2">ABC-type glycine betaine transport system substrate-binding domain-containing protein</fullName>
    </recommendedName>
</protein>
<dbReference type="Pfam" id="PF04069">
    <property type="entry name" value="OpuAC"/>
    <property type="match status" value="1"/>
</dbReference>
<keyword evidence="4" id="KW-1185">Reference proteome</keyword>
<dbReference type="RefSeq" id="WP_083051652.1">
    <property type="nucleotide sequence ID" value="NZ_MWQY01000015.1"/>
</dbReference>
<keyword evidence="1" id="KW-0732">Signal</keyword>
<dbReference type="EMBL" id="MWQY01000015">
    <property type="protein sequence ID" value="ORC34135.1"/>
    <property type="molecule type" value="Genomic_DNA"/>
</dbReference>